<comment type="caution">
    <text evidence="1">The sequence shown here is derived from an EMBL/GenBank/DDBJ whole genome shotgun (WGS) entry which is preliminary data.</text>
</comment>
<evidence type="ECO:0000313" key="1">
    <source>
        <dbReference type="EMBL" id="KAK1862659.1"/>
    </source>
</evidence>
<name>A0ACC3BY79_PYRYE</name>
<protein>
    <submittedName>
        <fullName evidence="1">Uncharacterized protein</fullName>
    </submittedName>
</protein>
<reference evidence="1" key="1">
    <citation type="submission" date="2019-11" db="EMBL/GenBank/DDBJ databases">
        <title>Nori genome reveals adaptations in red seaweeds to the harsh intertidal environment.</title>
        <authorList>
            <person name="Wang D."/>
            <person name="Mao Y."/>
        </authorList>
    </citation>
    <scope>NUCLEOTIDE SEQUENCE</scope>
    <source>
        <tissue evidence="1">Gametophyte</tissue>
    </source>
</reference>
<dbReference type="EMBL" id="CM020618">
    <property type="protein sequence ID" value="KAK1862659.1"/>
    <property type="molecule type" value="Genomic_DNA"/>
</dbReference>
<keyword evidence="2" id="KW-1185">Reference proteome</keyword>
<accession>A0ACC3BY79</accession>
<gene>
    <name evidence="1" type="ORF">I4F81_005227</name>
</gene>
<sequence>MSLAPLAAVGGWRAAAAVAARRYGGRWGTPPRSTGTWASHWRGLDPGYQILITSGRAAGWVAPGGSGGGGGGGGGGGSGGGSGGGNGNGDAAAAAAAARIDVTGWWVYAEKNWGAAFPRRWWWLTAPFPWGSVTAVGATRRLGPAEEVVGLVSVTAGGVLYEFANWSAARLTWAVGWARGWSATATAYTGHTVVVSGVTAAAAAAGGGAPAGSGGGADAGVAVAGPDAGGGMGVPVRDALSGRVRVEVRAPPSAGGAVLVAGICAGGGMLEVGGDWAAAATRDDDEVWGVTVAGLPAVVRGVVNGLAPGGAPTDA</sequence>
<dbReference type="Proteomes" id="UP000798662">
    <property type="component" value="Chromosome 1"/>
</dbReference>
<evidence type="ECO:0000313" key="2">
    <source>
        <dbReference type="Proteomes" id="UP000798662"/>
    </source>
</evidence>
<organism evidence="1 2">
    <name type="scientific">Pyropia yezoensis</name>
    <name type="common">Susabi-nori</name>
    <name type="synonym">Porphyra yezoensis</name>
    <dbReference type="NCBI Taxonomy" id="2788"/>
    <lineage>
        <taxon>Eukaryota</taxon>
        <taxon>Rhodophyta</taxon>
        <taxon>Bangiophyceae</taxon>
        <taxon>Bangiales</taxon>
        <taxon>Bangiaceae</taxon>
        <taxon>Pyropia</taxon>
    </lineage>
</organism>
<proteinExistence type="predicted"/>